<dbReference type="Pfam" id="PF04127">
    <property type="entry name" value="DFP"/>
    <property type="match status" value="1"/>
</dbReference>
<sequence length="419" mass="44995">MLNLLQRNGHPLKAQSAKGMSMTSDISASVSETLSEKTIVVGVTGSIAAVRVIDLIRDLIRRGAEVHCTMSHAARQILHPYALEYASNHPVITEITGRVEHVQFCGVGGKADLFLVAPATANTVGKMANGIDDTPVTTFATTALGSGKPVAVVPAMHEAMYRHPAVIRNLQILREMGVALIDPRIEEGKAKFADNQRVVQEVERLLGPADLKGKRILITSGSNAESIDPIRILTNRASGKTGVALALEARRRGADVTLVHRFIQDLPVHQVYAQSASDMMDAVMAELKKGCDALISAAAVADYTLDPSEEKIKSGLELNLRLKPTRKIIKAVREAYPDLKIVGFKAETDTGDEELLARARASLEGAGLDLVVANDVSRGGMGTDDNRVLILSRSGSHSEVEGKKSLIARRIIDSLSEIL</sequence>
<dbReference type="GO" id="GO:0071513">
    <property type="term" value="C:phosphopantothenoylcysteine decarboxylase complex"/>
    <property type="evidence" value="ECO:0007669"/>
    <property type="project" value="TreeGrafter"/>
</dbReference>
<keyword evidence="1" id="KW-0210">Decarboxylase</keyword>
<evidence type="ECO:0000259" key="4">
    <source>
        <dbReference type="Pfam" id="PF04127"/>
    </source>
</evidence>
<dbReference type="GO" id="GO:0004633">
    <property type="term" value="F:phosphopantothenoylcysteine decarboxylase activity"/>
    <property type="evidence" value="ECO:0007669"/>
    <property type="project" value="UniProtKB-EC"/>
</dbReference>
<dbReference type="EC" id="6.3.2.5" evidence="5"/>
<comment type="caution">
    <text evidence="5">The sequence shown here is derived from an EMBL/GenBank/DDBJ whole genome shotgun (WGS) entry which is preliminary data.</text>
</comment>
<dbReference type="InterPro" id="IPR036551">
    <property type="entry name" value="Flavin_trans-like"/>
</dbReference>
<evidence type="ECO:0000256" key="2">
    <source>
        <dbReference type="ARBA" id="ARBA00023239"/>
    </source>
</evidence>
<dbReference type="EMBL" id="LNQE01001389">
    <property type="protein sequence ID" value="KUG18309.1"/>
    <property type="molecule type" value="Genomic_DNA"/>
</dbReference>
<dbReference type="PANTHER" id="PTHR14359:SF6">
    <property type="entry name" value="PHOSPHOPANTOTHENOYLCYSTEINE DECARBOXYLASE"/>
    <property type="match status" value="1"/>
</dbReference>
<dbReference type="GO" id="GO:0015941">
    <property type="term" value="P:pantothenate catabolic process"/>
    <property type="evidence" value="ECO:0007669"/>
    <property type="project" value="InterPro"/>
</dbReference>
<dbReference type="HAMAP" id="MF_02225">
    <property type="entry name" value="CoaBC"/>
    <property type="match status" value="1"/>
</dbReference>
<dbReference type="GO" id="GO:0015937">
    <property type="term" value="P:coenzyme A biosynthetic process"/>
    <property type="evidence" value="ECO:0007669"/>
    <property type="project" value="InterPro"/>
</dbReference>
<dbReference type="Gene3D" id="3.40.50.1950">
    <property type="entry name" value="Flavin prenyltransferase-like"/>
    <property type="match status" value="1"/>
</dbReference>
<accession>A0A0W8FBT0</accession>
<dbReference type="AlphaFoldDB" id="A0A0W8FBT0"/>
<dbReference type="NCBIfam" id="TIGR00521">
    <property type="entry name" value="coaBC_dfp"/>
    <property type="match status" value="1"/>
</dbReference>
<organism evidence="5">
    <name type="scientific">hydrocarbon metagenome</name>
    <dbReference type="NCBI Taxonomy" id="938273"/>
    <lineage>
        <taxon>unclassified sequences</taxon>
        <taxon>metagenomes</taxon>
        <taxon>ecological metagenomes</taxon>
    </lineage>
</organism>
<protein>
    <submittedName>
        <fullName evidence="5">Phosphopantothenoylcysteine decarboxylase / phosphopantothenoylcysteine synthetase</fullName>
        <ecNumber evidence="5">4.1.1.36</ecNumber>
        <ecNumber evidence="5">6.3.2.5</ecNumber>
    </submittedName>
</protein>
<proteinExistence type="inferred from homology"/>
<evidence type="ECO:0000313" key="5">
    <source>
        <dbReference type="EMBL" id="KUG18309.1"/>
    </source>
</evidence>
<dbReference type="GO" id="GO:0004632">
    <property type="term" value="F:phosphopantothenate--cysteine ligase activity"/>
    <property type="evidence" value="ECO:0007669"/>
    <property type="project" value="UniProtKB-EC"/>
</dbReference>
<evidence type="ECO:0000256" key="1">
    <source>
        <dbReference type="ARBA" id="ARBA00022793"/>
    </source>
</evidence>
<dbReference type="SUPFAM" id="SSF102645">
    <property type="entry name" value="CoaB-like"/>
    <property type="match status" value="1"/>
</dbReference>
<keyword evidence="5" id="KW-0436">Ligase</keyword>
<dbReference type="PANTHER" id="PTHR14359">
    <property type="entry name" value="HOMO-OLIGOMERIC FLAVIN CONTAINING CYS DECARBOXYLASE FAMILY"/>
    <property type="match status" value="1"/>
</dbReference>
<keyword evidence="2 5" id="KW-0456">Lyase</keyword>
<gene>
    <name evidence="5" type="ORF">ASZ90_011995</name>
</gene>
<dbReference type="Pfam" id="PF02441">
    <property type="entry name" value="Flavoprotein"/>
    <property type="match status" value="1"/>
</dbReference>
<dbReference type="EC" id="4.1.1.36" evidence="5"/>
<dbReference type="Gene3D" id="3.40.50.10300">
    <property type="entry name" value="CoaB-like"/>
    <property type="match status" value="1"/>
</dbReference>
<name>A0A0W8FBT0_9ZZZZ</name>
<dbReference type="InterPro" id="IPR003382">
    <property type="entry name" value="Flavoprotein"/>
</dbReference>
<reference evidence="5" key="1">
    <citation type="journal article" date="2015" name="Proc. Natl. Acad. Sci. U.S.A.">
        <title>Networks of energetic and metabolic interactions define dynamics in microbial communities.</title>
        <authorList>
            <person name="Embree M."/>
            <person name="Liu J.K."/>
            <person name="Al-Bassam M.M."/>
            <person name="Zengler K."/>
        </authorList>
    </citation>
    <scope>NUCLEOTIDE SEQUENCE</scope>
</reference>
<dbReference type="InterPro" id="IPR035929">
    <property type="entry name" value="CoaB-like_sf"/>
</dbReference>
<dbReference type="SUPFAM" id="SSF52507">
    <property type="entry name" value="Homo-oligomeric flavin-containing Cys decarboxylases, HFCD"/>
    <property type="match status" value="1"/>
</dbReference>
<feature type="domain" description="Flavoprotein" evidence="3">
    <location>
        <begin position="37"/>
        <end position="204"/>
    </location>
</feature>
<dbReference type="GO" id="GO:0010181">
    <property type="term" value="F:FMN binding"/>
    <property type="evidence" value="ECO:0007669"/>
    <property type="project" value="InterPro"/>
</dbReference>
<dbReference type="InterPro" id="IPR007085">
    <property type="entry name" value="DNA/pantothenate-metab_flavo_C"/>
</dbReference>
<dbReference type="InterPro" id="IPR005252">
    <property type="entry name" value="CoaBC"/>
</dbReference>
<feature type="domain" description="DNA/pantothenate metabolism flavoprotein C-terminal" evidence="4">
    <location>
        <begin position="211"/>
        <end position="417"/>
    </location>
</feature>
<evidence type="ECO:0000259" key="3">
    <source>
        <dbReference type="Pfam" id="PF02441"/>
    </source>
</evidence>